<feature type="transmembrane region" description="Helical" evidence="1">
    <location>
        <begin position="106"/>
        <end position="124"/>
    </location>
</feature>
<keyword evidence="1" id="KW-0812">Transmembrane</keyword>
<keyword evidence="3" id="KW-1185">Reference proteome</keyword>
<feature type="transmembrane region" description="Helical" evidence="1">
    <location>
        <begin position="130"/>
        <end position="148"/>
    </location>
</feature>
<dbReference type="EMBL" id="CP021434">
    <property type="protein sequence ID" value="ARU63985.1"/>
    <property type="molecule type" value="Genomic_DNA"/>
</dbReference>
<evidence type="ECO:0000313" key="3">
    <source>
        <dbReference type="Proteomes" id="UP000195437"/>
    </source>
</evidence>
<evidence type="ECO:0000313" key="2">
    <source>
        <dbReference type="EMBL" id="ARU63985.1"/>
    </source>
</evidence>
<proteinExistence type="predicted"/>
<dbReference type="AlphaFoldDB" id="A0A1Y0IWW6"/>
<keyword evidence="1" id="KW-1133">Transmembrane helix</keyword>
<name>A0A1Y0IWW6_9BACL</name>
<keyword evidence="1" id="KW-0472">Membrane</keyword>
<reference evidence="3" key="1">
    <citation type="submission" date="2017-05" db="EMBL/GenBank/DDBJ databases">
        <authorList>
            <person name="Sung H."/>
        </authorList>
    </citation>
    <scope>NUCLEOTIDE SEQUENCE [LARGE SCALE GENOMIC DNA]</scope>
    <source>
        <strain evidence="3">AR23208</strain>
    </source>
</reference>
<dbReference type="InterPro" id="IPR025918">
    <property type="entry name" value="YIEGIA"/>
</dbReference>
<organism evidence="2 3">
    <name type="scientific">Tumebacillus avium</name>
    <dbReference type="NCBI Taxonomy" id="1903704"/>
    <lineage>
        <taxon>Bacteria</taxon>
        <taxon>Bacillati</taxon>
        <taxon>Bacillota</taxon>
        <taxon>Bacilli</taxon>
        <taxon>Bacillales</taxon>
        <taxon>Alicyclobacillaceae</taxon>
        <taxon>Tumebacillus</taxon>
    </lineage>
</organism>
<feature type="transmembrane region" description="Helical" evidence="1">
    <location>
        <begin position="31"/>
        <end position="53"/>
    </location>
</feature>
<protein>
    <submittedName>
        <fullName evidence="2">YIEGIA protein</fullName>
    </submittedName>
</protein>
<dbReference type="Proteomes" id="UP000195437">
    <property type="component" value="Chromosome"/>
</dbReference>
<dbReference type="Pfam" id="PF14045">
    <property type="entry name" value="YIEGIA"/>
    <property type="match status" value="1"/>
</dbReference>
<dbReference type="KEGG" id="tum:CBW65_20670"/>
<accession>A0A1Y0IWW6</accession>
<sequence length="294" mass="32642">MITTGFVVGTFARIITLKEDYRQYPSYPNGFVIHIVTGAVAAAIGAVAIPALVTKNFVGVSFLALAIQQFRDVRRMEKVSLQELEKSEFTPRGSAYIDGIAKTFEARNYVALLSAFLCVLAMLLLPGHRLLPDVTAGVVAGLLSIWLLRRYTKGKKVGDIADIHIAKITFDEKDKLYVDDIPVQNVGLPAARERFQQEGIAVMITPRYADGGIVLANYGQRQAIVHEAARTFGLKRYIYMRRDFNTGRICFAMIPIRQDEAALLKLVAQVPLLESTKKSARMRNPQLLPSEKGE</sequence>
<gene>
    <name evidence="2" type="ORF">CBW65_20670</name>
</gene>
<evidence type="ECO:0000256" key="1">
    <source>
        <dbReference type="SAM" id="Phobius"/>
    </source>
</evidence>